<reference evidence="2" key="1">
    <citation type="journal article" date="2019" name="Int. J. Syst. Evol. Microbiol.">
        <title>The Global Catalogue of Microorganisms (GCM) 10K type strain sequencing project: providing services to taxonomists for standard genome sequencing and annotation.</title>
        <authorList>
            <consortium name="The Broad Institute Genomics Platform"/>
            <consortium name="The Broad Institute Genome Sequencing Center for Infectious Disease"/>
            <person name="Wu L."/>
            <person name="Ma J."/>
        </authorList>
    </citation>
    <scope>NUCLEOTIDE SEQUENCE [LARGE SCALE GENOMIC DNA]</scope>
    <source>
        <strain evidence="2">JCM 17386</strain>
    </source>
</reference>
<sequence length="99" mass="11068">MLTENDAVRVFDTIMSSPGMNEMVRMDLKISRKNVLLLHHVIERGITENEGSLSLLLQSIPKENTADLRQLSEECLQRAGLTELNGKLSDLGTEKKKSS</sequence>
<dbReference type="Proteomes" id="UP001501333">
    <property type="component" value="Unassembled WGS sequence"/>
</dbReference>
<evidence type="ECO:0000313" key="2">
    <source>
        <dbReference type="Proteomes" id="UP001501333"/>
    </source>
</evidence>
<accession>A0ABP7YEF6</accession>
<organism evidence="1 2">
    <name type="scientific">Flavobacterium chungbukense</name>
    <dbReference type="NCBI Taxonomy" id="877464"/>
    <lineage>
        <taxon>Bacteria</taxon>
        <taxon>Pseudomonadati</taxon>
        <taxon>Bacteroidota</taxon>
        <taxon>Flavobacteriia</taxon>
        <taxon>Flavobacteriales</taxon>
        <taxon>Flavobacteriaceae</taxon>
        <taxon>Flavobacterium</taxon>
    </lineage>
</organism>
<proteinExistence type="predicted"/>
<comment type="caution">
    <text evidence="1">The sequence shown here is derived from an EMBL/GenBank/DDBJ whole genome shotgun (WGS) entry which is preliminary data.</text>
</comment>
<gene>
    <name evidence="1" type="ORF">GCM10022250_29930</name>
</gene>
<evidence type="ECO:0000313" key="1">
    <source>
        <dbReference type="EMBL" id="GAA4134951.1"/>
    </source>
</evidence>
<protein>
    <submittedName>
        <fullName evidence="1">Uncharacterized protein</fullName>
    </submittedName>
</protein>
<name>A0ABP7YEF6_9FLAO</name>
<keyword evidence="2" id="KW-1185">Reference proteome</keyword>
<dbReference type="EMBL" id="BAABAO010000013">
    <property type="protein sequence ID" value="GAA4134951.1"/>
    <property type="molecule type" value="Genomic_DNA"/>
</dbReference>
<dbReference type="RefSeq" id="WP_229350762.1">
    <property type="nucleotide sequence ID" value="NZ_BAABAO010000013.1"/>
</dbReference>